<evidence type="ECO:0000256" key="7">
    <source>
        <dbReference type="ARBA" id="ARBA00023136"/>
    </source>
</evidence>
<feature type="transmembrane region" description="Helical" evidence="8">
    <location>
        <begin position="160"/>
        <end position="182"/>
    </location>
</feature>
<reference evidence="9 10" key="1">
    <citation type="submission" date="2020-08" db="EMBL/GenBank/DDBJ databases">
        <title>Genomic Encyclopedia of Type Strains, Phase IV (KMG-IV): sequencing the most valuable type-strain genomes for metagenomic binning, comparative biology and taxonomic classification.</title>
        <authorList>
            <person name="Goeker M."/>
        </authorList>
    </citation>
    <scope>NUCLEOTIDE SEQUENCE [LARGE SCALE GENOMIC DNA]</scope>
    <source>
        <strain evidence="9 10">DSM 24696</strain>
    </source>
</reference>
<dbReference type="GO" id="GO:0015105">
    <property type="term" value="F:arsenite transmembrane transporter activity"/>
    <property type="evidence" value="ECO:0007669"/>
    <property type="project" value="TreeGrafter"/>
</dbReference>
<evidence type="ECO:0000256" key="3">
    <source>
        <dbReference type="ARBA" id="ARBA00022448"/>
    </source>
</evidence>
<gene>
    <name evidence="9" type="ORF">HNQ41_001172</name>
</gene>
<dbReference type="Pfam" id="PF01758">
    <property type="entry name" value="SBF"/>
    <property type="match status" value="1"/>
</dbReference>
<dbReference type="GO" id="GO:0005886">
    <property type="term" value="C:plasma membrane"/>
    <property type="evidence" value="ECO:0007669"/>
    <property type="project" value="UniProtKB-SubCell"/>
</dbReference>
<name>A0A840QNR3_9BACI</name>
<evidence type="ECO:0000256" key="5">
    <source>
        <dbReference type="ARBA" id="ARBA00022692"/>
    </source>
</evidence>
<comment type="caution">
    <text evidence="9">The sequence shown here is derived from an EMBL/GenBank/DDBJ whole genome shotgun (WGS) entry which is preliminary data.</text>
</comment>
<dbReference type="AlphaFoldDB" id="A0A840QNR3"/>
<keyword evidence="7 8" id="KW-0472">Membrane</keyword>
<dbReference type="EMBL" id="JACHHB010000004">
    <property type="protein sequence ID" value="MBB5173009.1"/>
    <property type="molecule type" value="Genomic_DNA"/>
</dbReference>
<dbReference type="Proteomes" id="UP000551878">
    <property type="component" value="Unassembled WGS sequence"/>
</dbReference>
<feature type="transmembrane region" description="Helical" evidence="8">
    <location>
        <begin position="203"/>
        <end position="224"/>
    </location>
</feature>
<accession>A0A840QNR3</accession>
<evidence type="ECO:0000256" key="1">
    <source>
        <dbReference type="ARBA" id="ARBA00004651"/>
    </source>
</evidence>
<feature type="transmembrane region" description="Helical" evidence="8">
    <location>
        <begin position="68"/>
        <end position="90"/>
    </location>
</feature>
<evidence type="ECO:0000313" key="10">
    <source>
        <dbReference type="Proteomes" id="UP000551878"/>
    </source>
</evidence>
<keyword evidence="3" id="KW-0813">Transport</keyword>
<feature type="transmembrane region" description="Helical" evidence="8">
    <location>
        <begin position="96"/>
        <end position="118"/>
    </location>
</feature>
<organism evidence="9 10">
    <name type="scientific">Texcoconibacillus texcoconensis</name>
    <dbReference type="NCBI Taxonomy" id="1095777"/>
    <lineage>
        <taxon>Bacteria</taxon>
        <taxon>Bacillati</taxon>
        <taxon>Bacillota</taxon>
        <taxon>Bacilli</taxon>
        <taxon>Bacillales</taxon>
        <taxon>Bacillaceae</taxon>
        <taxon>Texcoconibacillus</taxon>
    </lineage>
</organism>
<dbReference type="PANTHER" id="PTHR43057">
    <property type="entry name" value="ARSENITE EFFLUX TRANSPORTER"/>
    <property type="match status" value="1"/>
</dbReference>
<feature type="transmembrane region" description="Helical" evidence="8">
    <location>
        <begin position="36"/>
        <end position="56"/>
    </location>
</feature>
<dbReference type="Gene3D" id="1.20.1530.20">
    <property type="match status" value="1"/>
</dbReference>
<dbReference type="InterPro" id="IPR038770">
    <property type="entry name" value="Na+/solute_symporter_sf"/>
</dbReference>
<evidence type="ECO:0000256" key="6">
    <source>
        <dbReference type="ARBA" id="ARBA00022989"/>
    </source>
</evidence>
<protein>
    <submittedName>
        <fullName evidence="9">ACR3 family arsenite efflux pump ArsB</fullName>
    </submittedName>
</protein>
<dbReference type="InterPro" id="IPR004706">
    <property type="entry name" value="Arsenical-R_Acr3"/>
</dbReference>
<keyword evidence="6 8" id="KW-1133">Transmembrane helix</keyword>
<feature type="transmembrane region" description="Helical" evidence="8">
    <location>
        <begin position="230"/>
        <end position="251"/>
    </location>
</feature>
<feature type="transmembrane region" description="Helical" evidence="8">
    <location>
        <begin position="130"/>
        <end position="154"/>
    </location>
</feature>
<comment type="subcellular location">
    <subcellularLocation>
        <location evidence="1">Cell membrane</location>
        <topology evidence="1">Multi-pass membrane protein</topology>
    </subcellularLocation>
</comment>
<dbReference type="InterPro" id="IPR002657">
    <property type="entry name" value="BilAc:Na_symport/Acr3"/>
</dbReference>
<comment type="similarity">
    <text evidence="2">Belongs to the arsenical resistance-3 (ACR3) (TC 2.A.59) family.</text>
</comment>
<sequence>MKLLYYFPHRHLMLSVPFALFIGLVIGLFFDMSFLAPTILVGTIVMIYPTMIGFPIKQAFNLTDRKLIFSAIGFNFIVIPLIAWGIGLSILGSEPLMFAGLAIAALLPTSGMTISWTAMSNGNVSSAIKLTVFGLLIGAILAPFYLLAMVGQYVHVELFGIIRTVATVVLIPMILGGITFRIMKRSYTEDVIRKQVKPKWQPLSMWGMVYIVFASTSMRADILINHLEQLGLAVIALIIFYALIFTISTLIGRHWFALENAYAFVYGTALRNLSIAMGIAVTTFGTEAALLITLAFLVQQQMVVFYSRGAKNYHWLGSN</sequence>
<evidence type="ECO:0000256" key="4">
    <source>
        <dbReference type="ARBA" id="ARBA00022475"/>
    </source>
</evidence>
<dbReference type="GO" id="GO:0015297">
    <property type="term" value="F:antiporter activity"/>
    <property type="evidence" value="ECO:0007669"/>
    <property type="project" value="InterPro"/>
</dbReference>
<keyword evidence="10" id="KW-1185">Reference proteome</keyword>
<keyword evidence="4" id="KW-1003">Cell membrane</keyword>
<proteinExistence type="inferred from homology"/>
<keyword evidence="5 8" id="KW-0812">Transmembrane</keyword>
<dbReference type="PANTHER" id="PTHR43057:SF1">
    <property type="entry name" value="ARSENICAL-RESISTANCE PROTEIN 3"/>
    <property type="match status" value="1"/>
</dbReference>
<evidence type="ECO:0000313" key="9">
    <source>
        <dbReference type="EMBL" id="MBB5173009.1"/>
    </source>
</evidence>
<dbReference type="RefSeq" id="WP_184663461.1">
    <property type="nucleotide sequence ID" value="NZ_JACHHB010000004.1"/>
</dbReference>
<evidence type="ECO:0000256" key="8">
    <source>
        <dbReference type="SAM" id="Phobius"/>
    </source>
</evidence>
<evidence type="ECO:0000256" key="2">
    <source>
        <dbReference type="ARBA" id="ARBA00010110"/>
    </source>
</evidence>
<dbReference type="GO" id="GO:0015104">
    <property type="term" value="F:antimonite transmembrane transporter activity"/>
    <property type="evidence" value="ECO:0007669"/>
    <property type="project" value="TreeGrafter"/>
</dbReference>
<feature type="transmembrane region" description="Helical" evidence="8">
    <location>
        <begin position="12"/>
        <end position="30"/>
    </location>
</feature>